<protein>
    <submittedName>
        <fullName evidence="2">Uncharacterized protein</fullName>
    </submittedName>
</protein>
<gene>
    <name evidence="2" type="ORF">KSP40_PGU020831</name>
</gene>
<feature type="transmembrane region" description="Helical" evidence="1">
    <location>
        <begin position="70"/>
        <end position="88"/>
    </location>
</feature>
<keyword evidence="1" id="KW-0472">Membrane</keyword>
<reference evidence="2 3" key="1">
    <citation type="journal article" date="2022" name="Nat. Plants">
        <title>Genomes of leafy and leafless Platanthera orchids illuminate the evolution of mycoheterotrophy.</title>
        <authorList>
            <person name="Li M.H."/>
            <person name="Liu K.W."/>
            <person name="Li Z."/>
            <person name="Lu H.C."/>
            <person name="Ye Q.L."/>
            <person name="Zhang D."/>
            <person name="Wang J.Y."/>
            <person name="Li Y.F."/>
            <person name="Zhong Z.M."/>
            <person name="Liu X."/>
            <person name="Yu X."/>
            <person name="Liu D.K."/>
            <person name="Tu X.D."/>
            <person name="Liu B."/>
            <person name="Hao Y."/>
            <person name="Liao X.Y."/>
            <person name="Jiang Y.T."/>
            <person name="Sun W.H."/>
            <person name="Chen J."/>
            <person name="Chen Y.Q."/>
            <person name="Ai Y."/>
            <person name="Zhai J.W."/>
            <person name="Wu S.S."/>
            <person name="Zhou Z."/>
            <person name="Hsiao Y.Y."/>
            <person name="Wu W.L."/>
            <person name="Chen Y.Y."/>
            <person name="Lin Y.F."/>
            <person name="Hsu J.L."/>
            <person name="Li C.Y."/>
            <person name="Wang Z.W."/>
            <person name="Zhao X."/>
            <person name="Zhong W.Y."/>
            <person name="Ma X.K."/>
            <person name="Ma L."/>
            <person name="Huang J."/>
            <person name="Chen G.Z."/>
            <person name="Huang M.Z."/>
            <person name="Huang L."/>
            <person name="Peng D.H."/>
            <person name="Luo Y.B."/>
            <person name="Zou S.Q."/>
            <person name="Chen S.P."/>
            <person name="Lan S."/>
            <person name="Tsai W.C."/>
            <person name="Van de Peer Y."/>
            <person name="Liu Z.J."/>
        </authorList>
    </citation>
    <scope>NUCLEOTIDE SEQUENCE [LARGE SCALE GENOMIC DNA]</scope>
    <source>
        <strain evidence="2">Lor288</strain>
    </source>
</reference>
<accession>A0ABR2LYG8</accession>
<feature type="transmembrane region" description="Helical" evidence="1">
    <location>
        <begin position="100"/>
        <end position="124"/>
    </location>
</feature>
<keyword evidence="1" id="KW-0812">Transmembrane</keyword>
<name>A0ABR2LYG8_9ASPA</name>
<proteinExistence type="predicted"/>
<dbReference type="EMBL" id="JBBWWR010000013">
    <property type="protein sequence ID" value="KAK8955261.1"/>
    <property type="molecule type" value="Genomic_DNA"/>
</dbReference>
<evidence type="ECO:0000256" key="1">
    <source>
        <dbReference type="SAM" id="Phobius"/>
    </source>
</evidence>
<sequence>MDWEFKRSETPSCFFYARTEKSSASISFSEINVVRKAALHLLCSLSLVAACWIAFRLYSWSLVTHTSETLGLLLIIQVPVVIGVYSLVRQDAQKRSYWRAVACGILGLPAGALVMAFGAIVLGAPIGSRPKEPLDALVSLPAYGSVVCNCRLAYALTEKALAL</sequence>
<dbReference type="Proteomes" id="UP001412067">
    <property type="component" value="Unassembled WGS sequence"/>
</dbReference>
<comment type="caution">
    <text evidence="2">The sequence shown here is derived from an EMBL/GenBank/DDBJ whole genome shotgun (WGS) entry which is preliminary data.</text>
</comment>
<keyword evidence="1" id="KW-1133">Transmembrane helix</keyword>
<evidence type="ECO:0000313" key="2">
    <source>
        <dbReference type="EMBL" id="KAK8955261.1"/>
    </source>
</evidence>
<evidence type="ECO:0000313" key="3">
    <source>
        <dbReference type="Proteomes" id="UP001412067"/>
    </source>
</evidence>
<feature type="transmembrane region" description="Helical" evidence="1">
    <location>
        <begin position="37"/>
        <end position="58"/>
    </location>
</feature>
<organism evidence="2 3">
    <name type="scientific">Platanthera guangdongensis</name>
    <dbReference type="NCBI Taxonomy" id="2320717"/>
    <lineage>
        <taxon>Eukaryota</taxon>
        <taxon>Viridiplantae</taxon>
        <taxon>Streptophyta</taxon>
        <taxon>Embryophyta</taxon>
        <taxon>Tracheophyta</taxon>
        <taxon>Spermatophyta</taxon>
        <taxon>Magnoliopsida</taxon>
        <taxon>Liliopsida</taxon>
        <taxon>Asparagales</taxon>
        <taxon>Orchidaceae</taxon>
        <taxon>Orchidoideae</taxon>
        <taxon>Orchideae</taxon>
        <taxon>Orchidinae</taxon>
        <taxon>Platanthera</taxon>
    </lineage>
</organism>
<keyword evidence="3" id="KW-1185">Reference proteome</keyword>